<dbReference type="EMBL" id="JABXXO010000013">
    <property type="protein sequence ID" value="KAF7761807.1"/>
    <property type="molecule type" value="Genomic_DNA"/>
</dbReference>
<sequence>MSNYRQQPYERRSKPPSPMSPTGSVRSVATKASTKSRMSGVTGMLKDKFQASKNSFKQKIESAKQSRWADEVESSQKTQDGIPHLVSSPNNPFLEIEEDTQSVISSSESLEKDIKCGRHGNDDDALPPSSPVHDTPETRGTNTPPNLTSELPDLDKTPRTPRVAAISEAELYKLKAQEALASRKADPFQTTSPITENQFKDQIDAGKTNVGDIVDEEIRPSTPDFDTELWEIDEEQVKSVKDLFNELGRIFGRCSPHGATNPEVIAFLGKNFMWNMLQSDWADVPIKGVTMRSMARSLTMERENEMTEASKDIIMEDVTKKEPAKGKGKKVRIEEKPRESDTPKMGSPIKVSGVPKPLPIPTQPVVSKRASTKKTLAGVTPRIPESGHCQQAMGRDASGSNAPSTSAVAAAGRNRDASGSNAPSNPPLSGKGVPGKSGAPITDTRPRKNGSPPPPVPLHSKPKPRASAPSPPSRASFADAVRRGGNGNISQTSSAALTPETVQLAQQIMEFQPSLTFKEAMDLTRGGRPEQGANQQRGKPQPKGRQAVMSERAKAAISSGLNRKSAQFAYSEVIRREKFEDMGKIINEMNKHLIYARSQIRVQTGRLLKHVVHFNLNRVPNQPEFDRIKEVLSKALQKDVPEGENAFAPQSIAHLILKGFNYFTNKFNRRPEDILTGEQVLQMMYDLDQWKDIEAVKKPSVVRSKGSNDMAVVFMDVWDSKSGIRTKNLVNKVYHMGGKLIKVEYAKQREFVPQCQKCWKWDHGTSRCRINHQRCARCGQGHMTINHDEVSTCCGAIRKEKQVKFVKCEHKLKCLNCKGEHTADSFKCVYKKNQNDRAWHDRRANSDREEELAKRERRNAVIKQALAMPESEIEEIQDSQ</sequence>
<name>A0A8H7C3H7_AGABI</name>
<feature type="region of interest" description="Disordered" evidence="1">
    <location>
        <begin position="320"/>
        <end position="495"/>
    </location>
</feature>
<feature type="compositionally biased region" description="Polar residues" evidence="1">
    <location>
        <begin position="398"/>
        <end position="407"/>
    </location>
</feature>
<feature type="compositionally biased region" description="Low complexity" evidence="1">
    <location>
        <begin position="465"/>
        <end position="476"/>
    </location>
</feature>
<comment type="caution">
    <text evidence="2">The sequence shown here is derived from an EMBL/GenBank/DDBJ whole genome shotgun (WGS) entry which is preliminary data.</text>
</comment>
<feature type="region of interest" description="Disordered" evidence="1">
    <location>
        <begin position="525"/>
        <end position="549"/>
    </location>
</feature>
<feature type="compositionally biased region" description="Basic and acidic residues" evidence="1">
    <location>
        <begin position="58"/>
        <end position="70"/>
    </location>
</feature>
<gene>
    <name evidence="2" type="ORF">Agabi119p4_9799</name>
</gene>
<evidence type="ECO:0000313" key="2">
    <source>
        <dbReference type="EMBL" id="KAF7761807.1"/>
    </source>
</evidence>
<dbReference type="AlphaFoldDB" id="A0A8H7C3H7"/>
<feature type="compositionally biased region" description="Polar residues" evidence="1">
    <location>
        <begin position="20"/>
        <end position="39"/>
    </location>
</feature>
<evidence type="ECO:0000313" key="3">
    <source>
        <dbReference type="Proteomes" id="UP000629468"/>
    </source>
</evidence>
<feature type="region of interest" description="Disordered" evidence="1">
    <location>
        <begin position="1"/>
        <end position="158"/>
    </location>
</feature>
<feature type="compositionally biased region" description="Polar residues" evidence="1">
    <location>
        <begin position="138"/>
        <end position="149"/>
    </location>
</feature>
<accession>A0A8H7C3H7</accession>
<protein>
    <submittedName>
        <fullName evidence="2">Uncharacterized protein</fullName>
    </submittedName>
</protein>
<reference evidence="2 3" key="1">
    <citation type="journal article" name="Sci. Rep.">
        <title>Telomere-to-telomere assembled and centromere annotated genomes of the two main subspecies of the button mushroom Agaricus bisporus reveal especially polymorphic chromosome ends.</title>
        <authorList>
            <person name="Sonnenberg A.S.M."/>
            <person name="Sedaghat-Telgerd N."/>
            <person name="Lavrijssen B."/>
            <person name="Ohm R.A."/>
            <person name="Hendrickx P.M."/>
            <person name="Scholtmeijer K."/>
            <person name="Baars J.J.P."/>
            <person name="van Peer A."/>
        </authorList>
    </citation>
    <scope>NUCLEOTIDE SEQUENCE [LARGE SCALE GENOMIC DNA]</scope>
    <source>
        <strain evidence="2 3">H119_p4</strain>
    </source>
</reference>
<feature type="compositionally biased region" description="Basic and acidic residues" evidence="1">
    <location>
        <begin position="109"/>
        <end position="122"/>
    </location>
</feature>
<evidence type="ECO:0000256" key="1">
    <source>
        <dbReference type="SAM" id="MobiDB-lite"/>
    </source>
</evidence>
<proteinExistence type="predicted"/>
<feature type="compositionally biased region" description="Basic and acidic residues" evidence="1">
    <location>
        <begin position="320"/>
        <end position="342"/>
    </location>
</feature>
<organism evidence="2 3">
    <name type="scientific">Agaricus bisporus var. burnettii</name>
    <dbReference type="NCBI Taxonomy" id="192524"/>
    <lineage>
        <taxon>Eukaryota</taxon>
        <taxon>Fungi</taxon>
        <taxon>Dikarya</taxon>
        <taxon>Basidiomycota</taxon>
        <taxon>Agaricomycotina</taxon>
        <taxon>Agaricomycetes</taxon>
        <taxon>Agaricomycetidae</taxon>
        <taxon>Agaricales</taxon>
        <taxon>Agaricineae</taxon>
        <taxon>Agaricaceae</taxon>
        <taxon>Agaricus</taxon>
    </lineage>
</organism>
<dbReference type="Proteomes" id="UP000629468">
    <property type="component" value="Unassembled WGS sequence"/>
</dbReference>